<geneLocation type="plasmid" evidence="1">
    <name>pLec-476cz</name>
</geneLocation>
<keyword evidence="1" id="KW-0614">Plasmid</keyword>
<dbReference type="AlphaFoldDB" id="A0A1S6KQG7"/>
<organism evidence="1">
    <name type="scientific">Leclercia adecarboxylata</name>
    <dbReference type="NCBI Taxonomy" id="83655"/>
    <lineage>
        <taxon>Bacteria</taxon>
        <taxon>Pseudomonadati</taxon>
        <taxon>Pseudomonadota</taxon>
        <taxon>Gammaproteobacteria</taxon>
        <taxon>Enterobacterales</taxon>
        <taxon>Enterobacteriaceae</taxon>
        <taxon>Leclercia</taxon>
    </lineage>
</organism>
<dbReference type="EMBL" id="KY320277">
    <property type="protein sequence ID" value="AQT23619.1"/>
    <property type="molecule type" value="Genomic_DNA"/>
</dbReference>
<proteinExistence type="predicted"/>
<protein>
    <submittedName>
        <fullName evidence="1">Uncharacterized protein</fullName>
    </submittedName>
</protein>
<reference evidence="1" key="1">
    <citation type="submission" date="2016-12" db="EMBL/GenBank/DDBJ databases">
        <title>Complete nucleotide sequences of two VIM-1-encoding plasmids from Klebsiella pneumoniae and Leclercia adecarboxylata isolates of Czech origin.</title>
        <authorList>
            <person name="Papagiannitsis C."/>
            <person name="Papousek I."/>
            <person name="Hrabak J."/>
            <person name="Dolejska M."/>
        </authorList>
    </citation>
    <scope>NUCLEOTIDE SEQUENCE</scope>
    <source>
        <plasmid evidence="1">pLec-476cz</plasmid>
    </source>
</reference>
<evidence type="ECO:0000313" key="1">
    <source>
        <dbReference type="EMBL" id="AQT23619.1"/>
    </source>
</evidence>
<sequence length="178" mass="20009">MKSNLHPFGASGTKRVLKTDIALSLLCWMFTSPFSNWTEKYFTGTEVPEAPMPELGQAPEAIFRFVLNDDGFDVGYDAVGMDLCCFSIPLSAMPTVNLDEEETLSRLTGEMIHGVLLSLPEYLEMPDRLVYQLNDEVMAFNSHCGNGILHGWTSAQELWRNEILPRTPILMQHTSVIH</sequence>
<dbReference type="RefSeq" id="WP_015063145.1">
    <property type="nucleotide sequence ID" value="NZ_KY320277.1"/>
</dbReference>
<name>A0A1S6KQG7_9ENTR</name>
<accession>A0A1S6KQG7</accession>